<dbReference type="Proteomes" id="UP000252081">
    <property type="component" value="Unassembled WGS sequence"/>
</dbReference>
<evidence type="ECO:0000313" key="1">
    <source>
        <dbReference type="EMBL" id="RBQ04041.1"/>
    </source>
</evidence>
<protein>
    <submittedName>
        <fullName evidence="1">Uncharacterized protein</fullName>
    </submittedName>
</protein>
<proteinExistence type="predicted"/>
<name>A0A366KQX2_9SPHI</name>
<comment type="caution">
    <text evidence="1">The sequence shown here is derived from an EMBL/GenBank/DDBJ whole genome shotgun (WGS) entry which is preliminary data.</text>
</comment>
<evidence type="ECO:0000313" key="2">
    <source>
        <dbReference type="Proteomes" id="UP000252081"/>
    </source>
</evidence>
<dbReference type="AlphaFoldDB" id="A0A366KQX2"/>
<gene>
    <name evidence="1" type="ORF">DRW42_19680</name>
</gene>
<reference evidence="1 2" key="1">
    <citation type="submission" date="2018-07" db="EMBL/GenBank/DDBJ databases">
        <title>A draft genome of a endophytic bacteria, a new species of Pedobacter.</title>
        <authorList>
            <person name="Zhang Z.D."/>
            <person name="Chen Z.J."/>
        </authorList>
    </citation>
    <scope>NUCLEOTIDE SEQUENCE [LARGE SCALE GENOMIC DNA]</scope>
    <source>
        <strain evidence="1 2">RS10</strain>
    </source>
</reference>
<accession>A0A366KQX2</accession>
<organism evidence="1 2">
    <name type="scientific">Pedobacter miscanthi</name>
    <dbReference type="NCBI Taxonomy" id="2259170"/>
    <lineage>
        <taxon>Bacteria</taxon>
        <taxon>Pseudomonadati</taxon>
        <taxon>Bacteroidota</taxon>
        <taxon>Sphingobacteriia</taxon>
        <taxon>Sphingobacteriales</taxon>
        <taxon>Sphingobacteriaceae</taxon>
        <taxon>Pedobacter</taxon>
    </lineage>
</organism>
<dbReference type="EMBL" id="QNQU01000018">
    <property type="protein sequence ID" value="RBQ04041.1"/>
    <property type="molecule type" value="Genomic_DNA"/>
</dbReference>
<keyword evidence="2" id="KW-1185">Reference proteome</keyword>
<sequence length="59" mass="6821">MIVYYFQVVLGVQHDRSAKKNILLRSPQLKLKTADRAGWIISCKIVVSAFQIEPDQYKI</sequence>